<keyword evidence="1" id="KW-1133">Transmembrane helix</keyword>
<dbReference type="AlphaFoldDB" id="A0A8A0RQ55"/>
<keyword evidence="3" id="KW-1185">Reference proteome</keyword>
<dbReference type="InterPro" id="IPR014195">
    <property type="entry name" value="Spore_III_AG"/>
</dbReference>
<dbReference type="RefSeq" id="WP_206707366.1">
    <property type="nucleotide sequence ID" value="NZ_CP059066.1"/>
</dbReference>
<dbReference type="EMBL" id="CP059066">
    <property type="protein sequence ID" value="QSQ10042.1"/>
    <property type="molecule type" value="Genomic_DNA"/>
</dbReference>
<evidence type="ECO:0000313" key="2">
    <source>
        <dbReference type="EMBL" id="QSQ10042.1"/>
    </source>
</evidence>
<proteinExistence type="predicted"/>
<reference evidence="2" key="1">
    <citation type="submission" date="2020-07" db="EMBL/GenBank/DDBJ databases">
        <title>Koleobacter methoxysyntrophicus gen. nov., sp. nov., a novel anaerobic bacterium isolated from deep subsurface oil field and proposal of Koleobacterales ord. nov. in the phylum Firmicutes.</title>
        <authorList>
            <person name="Sakamoto S."/>
            <person name="Tamaki H."/>
        </authorList>
    </citation>
    <scope>NUCLEOTIDE SEQUENCE</scope>
    <source>
        <strain evidence="2">NRmbB1</strain>
    </source>
</reference>
<name>A0A8A0RQ55_9FIRM</name>
<gene>
    <name evidence="2" type="ORF">H0A61_02434</name>
</gene>
<sequence>MELFKNINTFLKKISNSQGKNINTLFIYLLIGVIILTAGSILFDSPGSERKAENTVTNLEKRPVKEESSIEYKHILEKQLKDILSCINGVGRVEIMITLDTDEEIQPAYNISETRKNTEEKDTQGGIRNIAEFNSDKKVVIVREQGGNEKPVVVKEIKPRVKGVIVVAEGAENSAIEEKLTKAVKTVLNIPVYKIKVLPMKK</sequence>
<dbReference type="KEGG" id="kme:H0A61_02434"/>
<evidence type="ECO:0000256" key="1">
    <source>
        <dbReference type="SAM" id="Phobius"/>
    </source>
</evidence>
<protein>
    <recommendedName>
        <fullName evidence="4">Stage III sporulation protein AG</fullName>
    </recommendedName>
</protein>
<dbReference type="Proteomes" id="UP000662904">
    <property type="component" value="Chromosome"/>
</dbReference>
<evidence type="ECO:0000313" key="3">
    <source>
        <dbReference type="Proteomes" id="UP000662904"/>
    </source>
</evidence>
<accession>A0A8A0RQ55</accession>
<evidence type="ECO:0008006" key="4">
    <source>
        <dbReference type="Google" id="ProtNLM"/>
    </source>
</evidence>
<keyword evidence="1" id="KW-0812">Transmembrane</keyword>
<keyword evidence="1" id="KW-0472">Membrane</keyword>
<dbReference type="NCBIfam" id="TIGR02830">
    <property type="entry name" value="spore_III_AG"/>
    <property type="match status" value="1"/>
</dbReference>
<organism evidence="2 3">
    <name type="scientific">Koleobacter methoxysyntrophicus</name>
    <dbReference type="NCBI Taxonomy" id="2751313"/>
    <lineage>
        <taxon>Bacteria</taxon>
        <taxon>Bacillati</taxon>
        <taxon>Bacillota</taxon>
        <taxon>Clostridia</taxon>
        <taxon>Koleobacterales</taxon>
        <taxon>Koleobacteraceae</taxon>
        <taxon>Koleobacter</taxon>
    </lineage>
</organism>
<feature type="transmembrane region" description="Helical" evidence="1">
    <location>
        <begin position="21"/>
        <end position="43"/>
    </location>
</feature>